<feature type="transmembrane region" description="Helical" evidence="10">
    <location>
        <begin position="497"/>
        <end position="516"/>
    </location>
</feature>
<keyword evidence="10" id="KW-1133">Transmembrane helix</keyword>
<dbReference type="EC" id="2.7.13.3" evidence="2"/>
<evidence type="ECO:0000313" key="12">
    <source>
        <dbReference type="EMBL" id="MBP3943721.1"/>
    </source>
</evidence>
<evidence type="ECO:0000256" key="3">
    <source>
        <dbReference type="ARBA" id="ARBA00022553"/>
    </source>
</evidence>
<sequence length="756" mass="86408">MSSRKLVIGAIHRIVLILLSVCYFQFPGKAQEIVDKLKSQYNQSAPNSAERLTLAGKYITALFFNKQELKAAQILKVNIQTALQQEDSKYAANLYAIDAMNNRIAEKLKESANSLLKAKEHANKSKDLEIKGYIQYCEGWLNVRNNKEGEAVRNFLQAIKSYEKSPPSPTLIARKSSTYKELTSIYANWKEYKLQEKYSLLALNLAIAQEDPKAIFDAYMLVGYMYEQQYFADTSKQNLRDLAENYYLKAIYTYQKNKAEIPFASNLSFVANNLASLYLSSFPESYLEKAMDFAELAKEQGLASEQSSHVASAYGIMAEIAVKRGNPKQAKGYLLSALAEITKSSVPNQNIILSIYESLSEIAETENNLHEAIKYHKAYMETFKSIFNQEQLDLGKRLEAQFDKERQQQQLLTMQLEADKKEQQLSLMHSISKQQQQAYENLKLLEENQRKKLELTQLESIKRAQELKLSRLETLSRSQDILTYKNEISYKEKINKYYSALIIVFILVVILLLYAYKQRSKTLQQNNELYRLSLDQERQHVKIATLTAMLDGQEKERGRIARDLHDGLGGLLSSTKISLSQVNAEVSPSQRDAIQKSLNQLDVAVEELRRVAHNLMPDLLNRYGLQEALQDYAIRMSNENLSVISQFLYYQGKLEKDQQLLVYRITQELVNNAIKHASAKQILIQFVEDDTHYSLTVEDDGTGFDVKNVSGNNAAGLYNIQNRVDFLKGTCKIDSQLQEGTTVEIIFPKHTETTFS</sequence>
<evidence type="ECO:0000256" key="2">
    <source>
        <dbReference type="ARBA" id="ARBA00012438"/>
    </source>
</evidence>
<dbReference type="InterPro" id="IPR005467">
    <property type="entry name" value="His_kinase_dom"/>
</dbReference>
<dbReference type="GO" id="GO:0046983">
    <property type="term" value="F:protein dimerization activity"/>
    <property type="evidence" value="ECO:0007669"/>
    <property type="project" value="InterPro"/>
</dbReference>
<evidence type="ECO:0000256" key="5">
    <source>
        <dbReference type="ARBA" id="ARBA00022741"/>
    </source>
</evidence>
<evidence type="ECO:0000256" key="6">
    <source>
        <dbReference type="ARBA" id="ARBA00022777"/>
    </source>
</evidence>
<dbReference type="Gene3D" id="3.30.565.10">
    <property type="entry name" value="Histidine kinase-like ATPase, C-terminal domain"/>
    <property type="match status" value="1"/>
</dbReference>
<protein>
    <recommendedName>
        <fullName evidence="2">histidine kinase</fullName>
        <ecNumber evidence="2">2.7.13.3</ecNumber>
    </recommendedName>
</protein>
<keyword evidence="13" id="KW-1185">Reference proteome</keyword>
<accession>A0A8T4HGE3</accession>
<dbReference type="Proteomes" id="UP000679691">
    <property type="component" value="Unassembled WGS sequence"/>
</dbReference>
<dbReference type="RefSeq" id="WP_353547223.1">
    <property type="nucleotide sequence ID" value="NZ_JAGKSB010000009.1"/>
</dbReference>
<comment type="caution">
    <text evidence="12">The sequence shown here is derived from an EMBL/GenBank/DDBJ whole genome shotgun (WGS) entry which is preliminary data.</text>
</comment>
<dbReference type="InterPro" id="IPR011712">
    <property type="entry name" value="Sig_transdc_His_kin_sub3_dim/P"/>
</dbReference>
<reference evidence="12" key="1">
    <citation type="submission" date="2021-03" db="EMBL/GenBank/DDBJ databases">
        <authorList>
            <person name="Lu T."/>
            <person name="Wang Q."/>
            <person name="Han X."/>
        </authorList>
    </citation>
    <scope>NUCLEOTIDE SEQUENCE</scope>
    <source>
        <strain evidence="12">WQ 2009</strain>
    </source>
</reference>
<evidence type="ECO:0000256" key="10">
    <source>
        <dbReference type="SAM" id="Phobius"/>
    </source>
</evidence>
<dbReference type="InterPro" id="IPR036890">
    <property type="entry name" value="HATPase_C_sf"/>
</dbReference>
<dbReference type="Gene3D" id="1.20.5.1930">
    <property type="match status" value="1"/>
</dbReference>
<evidence type="ECO:0000259" key="11">
    <source>
        <dbReference type="PROSITE" id="PS50109"/>
    </source>
</evidence>
<keyword evidence="10" id="KW-0812">Transmembrane</keyword>
<dbReference type="InterPro" id="IPR003594">
    <property type="entry name" value="HATPase_dom"/>
</dbReference>
<dbReference type="CDD" id="cd16917">
    <property type="entry name" value="HATPase_UhpB-NarQ-NarX-like"/>
    <property type="match status" value="1"/>
</dbReference>
<dbReference type="EMBL" id="JAGKSB010000009">
    <property type="protein sequence ID" value="MBP3943721.1"/>
    <property type="molecule type" value="Genomic_DNA"/>
</dbReference>
<dbReference type="SMART" id="SM00387">
    <property type="entry name" value="HATPase_c"/>
    <property type="match status" value="1"/>
</dbReference>
<keyword evidence="9" id="KW-0175">Coiled coil</keyword>
<dbReference type="PROSITE" id="PS50109">
    <property type="entry name" value="HIS_KIN"/>
    <property type="match status" value="1"/>
</dbReference>
<evidence type="ECO:0000313" key="13">
    <source>
        <dbReference type="Proteomes" id="UP000679691"/>
    </source>
</evidence>
<dbReference type="GO" id="GO:0000155">
    <property type="term" value="F:phosphorelay sensor kinase activity"/>
    <property type="evidence" value="ECO:0007669"/>
    <property type="project" value="InterPro"/>
</dbReference>
<keyword evidence="4" id="KW-0808">Transferase</keyword>
<comment type="catalytic activity">
    <reaction evidence="1">
        <text>ATP + protein L-histidine = ADP + protein N-phospho-L-histidine.</text>
        <dbReference type="EC" id="2.7.13.3"/>
    </reaction>
</comment>
<keyword evidence="10" id="KW-0472">Membrane</keyword>
<proteinExistence type="predicted"/>
<feature type="domain" description="Histidine kinase" evidence="11">
    <location>
        <begin position="559"/>
        <end position="751"/>
    </location>
</feature>
<dbReference type="SUPFAM" id="SSF55874">
    <property type="entry name" value="ATPase domain of HSP90 chaperone/DNA topoisomerase II/histidine kinase"/>
    <property type="match status" value="1"/>
</dbReference>
<gene>
    <name evidence="12" type="ORF">J5U18_09120</name>
</gene>
<dbReference type="AlphaFoldDB" id="A0A8T4HGE3"/>
<keyword evidence="6 12" id="KW-0418">Kinase</keyword>
<organism evidence="12 13">
    <name type="scientific">Rhinopithecimicrobium faecis</name>
    <dbReference type="NCBI Taxonomy" id="2820698"/>
    <lineage>
        <taxon>Bacteria</taxon>
        <taxon>Pseudomonadati</taxon>
        <taxon>Bacteroidota</taxon>
        <taxon>Sphingobacteriia</taxon>
        <taxon>Sphingobacteriales</taxon>
        <taxon>Sphingobacteriaceae</taxon>
        <taxon>Rhinopithecimicrobium</taxon>
    </lineage>
</organism>
<dbReference type="GO" id="GO:0005524">
    <property type="term" value="F:ATP binding"/>
    <property type="evidence" value="ECO:0007669"/>
    <property type="project" value="UniProtKB-KW"/>
</dbReference>
<keyword evidence="3" id="KW-0597">Phosphoprotein</keyword>
<dbReference type="InterPro" id="IPR011990">
    <property type="entry name" value="TPR-like_helical_dom_sf"/>
</dbReference>
<dbReference type="PANTHER" id="PTHR24421:SF10">
    <property type="entry name" value="NITRATE_NITRITE SENSOR PROTEIN NARQ"/>
    <property type="match status" value="1"/>
</dbReference>
<evidence type="ECO:0000256" key="8">
    <source>
        <dbReference type="ARBA" id="ARBA00023012"/>
    </source>
</evidence>
<evidence type="ECO:0000256" key="4">
    <source>
        <dbReference type="ARBA" id="ARBA00022679"/>
    </source>
</evidence>
<evidence type="ECO:0000256" key="7">
    <source>
        <dbReference type="ARBA" id="ARBA00022840"/>
    </source>
</evidence>
<evidence type="ECO:0000256" key="1">
    <source>
        <dbReference type="ARBA" id="ARBA00000085"/>
    </source>
</evidence>
<dbReference type="Gene3D" id="1.25.40.10">
    <property type="entry name" value="Tetratricopeptide repeat domain"/>
    <property type="match status" value="1"/>
</dbReference>
<dbReference type="Pfam" id="PF02518">
    <property type="entry name" value="HATPase_c"/>
    <property type="match status" value="1"/>
</dbReference>
<feature type="coiled-coil region" evidence="9">
    <location>
        <begin position="404"/>
        <end position="475"/>
    </location>
</feature>
<name>A0A8T4HGE3_9SPHI</name>
<keyword evidence="8" id="KW-0902">Two-component regulatory system</keyword>
<dbReference type="PANTHER" id="PTHR24421">
    <property type="entry name" value="NITRATE/NITRITE SENSOR PROTEIN NARX-RELATED"/>
    <property type="match status" value="1"/>
</dbReference>
<dbReference type="GO" id="GO:0016020">
    <property type="term" value="C:membrane"/>
    <property type="evidence" value="ECO:0007669"/>
    <property type="project" value="InterPro"/>
</dbReference>
<keyword evidence="5" id="KW-0547">Nucleotide-binding</keyword>
<dbReference type="InterPro" id="IPR050482">
    <property type="entry name" value="Sensor_HK_TwoCompSys"/>
</dbReference>
<keyword evidence="7" id="KW-0067">ATP-binding</keyword>
<dbReference type="Pfam" id="PF07730">
    <property type="entry name" value="HisKA_3"/>
    <property type="match status" value="1"/>
</dbReference>
<evidence type="ECO:0000256" key="9">
    <source>
        <dbReference type="SAM" id="Coils"/>
    </source>
</evidence>